<sequence length="672" mass="76083">MTGWEFHYGKQTFTEENPTWNCHNTSTNGLITTLLFKSNSTITVLAEQFQPYMCMRLTKITDHSYYYQLAWVEESRLHNERIKPQIPSTAISDPLTQLCLNNQSLLPPDHEYHIMIKYGSETKAIKDCPSSFYGVYNYTVKETTAEGNQTYCGKGTERWDVCSDYQRMNFNYTACNTTIAYSTTGKAFCVYEKTSGSNFFTTVYSQDSGTFSCFMGSKASDGSLKVSQAHGSCTKTQTSTMMPTLTNGTIVGLKMELTPIVLCPITTTSISTTTTASNNIATESSGLSAGAAAGISVGIIAMIAIAVIFICLYLKCRSKHGQRSRPDKSSEQKKHTFSFPSFAFVAKLCKKSSEPKEPQNTAVSPRSLNYDMERTLSNITEVSEPEEHPQDMNVSQRQTRANSTKHTAKASLQTKLVEALKENDTVSLNGQMFTDISKQNLSPDISVSNDEVIAIDKKALDDNDENIEVTRLIENKTGMSKDVPFVNSTEHIFQEYDAAMSYASSMTMTDRSKTESELTPNMSIRRRKDEKVVNVVKPFGEKHNSFGLLSSKTESHIKMSKRKHPSRLHKSEFNIINALKKESQTLARKSHLKKSFSRSNSLEWNFEYVSPYAMTLEQKEALMERKRKLQKRKENSEKKKRAEKEKREKECEEVYEKWLQKKKELKNNEQSD</sequence>
<keyword evidence="5" id="KW-1185">Reference proteome</keyword>
<organism evidence="4 5">
    <name type="scientific">Dreissena polymorpha</name>
    <name type="common">Zebra mussel</name>
    <name type="synonym">Mytilus polymorpha</name>
    <dbReference type="NCBI Taxonomy" id="45954"/>
    <lineage>
        <taxon>Eukaryota</taxon>
        <taxon>Metazoa</taxon>
        <taxon>Spiralia</taxon>
        <taxon>Lophotrochozoa</taxon>
        <taxon>Mollusca</taxon>
        <taxon>Bivalvia</taxon>
        <taxon>Autobranchia</taxon>
        <taxon>Heteroconchia</taxon>
        <taxon>Euheterodonta</taxon>
        <taxon>Imparidentia</taxon>
        <taxon>Neoheterodontei</taxon>
        <taxon>Myida</taxon>
        <taxon>Dreissenoidea</taxon>
        <taxon>Dreissenidae</taxon>
        <taxon>Dreissena</taxon>
    </lineage>
</organism>
<feature type="domain" description="DUF7042" evidence="3">
    <location>
        <begin position="127"/>
        <end position="244"/>
    </location>
</feature>
<evidence type="ECO:0000256" key="2">
    <source>
        <dbReference type="SAM" id="Phobius"/>
    </source>
</evidence>
<feature type="region of interest" description="Disordered" evidence="1">
    <location>
        <begin position="626"/>
        <end position="651"/>
    </location>
</feature>
<keyword evidence="2" id="KW-0472">Membrane</keyword>
<feature type="transmembrane region" description="Helical" evidence="2">
    <location>
        <begin position="287"/>
        <end position="314"/>
    </location>
</feature>
<evidence type="ECO:0000313" key="5">
    <source>
        <dbReference type="Proteomes" id="UP000828390"/>
    </source>
</evidence>
<accession>A0A9D4KF83</accession>
<evidence type="ECO:0000259" key="3">
    <source>
        <dbReference type="Pfam" id="PF23069"/>
    </source>
</evidence>
<comment type="caution">
    <text evidence="4">The sequence shown here is derived from an EMBL/GenBank/DDBJ whole genome shotgun (WGS) entry which is preliminary data.</text>
</comment>
<name>A0A9D4KF83_DREPO</name>
<evidence type="ECO:0000313" key="4">
    <source>
        <dbReference type="EMBL" id="KAH3838389.1"/>
    </source>
</evidence>
<proteinExistence type="predicted"/>
<dbReference type="Pfam" id="PF23069">
    <property type="entry name" value="DUF7042"/>
    <property type="match status" value="1"/>
</dbReference>
<dbReference type="EMBL" id="JAIWYP010000004">
    <property type="protein sequence ID" value="KAH3838389.1"/>
    <property type="molecule type" value="Genomic_DNA"/>
</dbReference>
<keyword evidence="2" id="KW-1133">Transmembrane helix</keyword>
<feature type="compositionally biased region" description="Basic and acidic residues" evidence="1">
    <location>
        <begin position="632"/>
        <end position="651"/>
    </location>
</feature>
<feature type="region of interest" description="Disordered" evidence="1">
    <location>
        <begin position="382"/>
        <end position="409"/>
    </location>
</feature>
<reference evidence="4" key="2">
    <citation type="submission" date="2020-11" db="EMBL/GenBank/DDBJ databases">
        <authorList>
            <person name="McCartney M.A."/>
            <person name="Auch B."/>
            <person name="Kono T."/>
            <person name="Mallez S."/>
            <person name="Becker A."/>
            <person name="Gohl D.M."/>
            <person name="Silverstein K.A.T."/>
            <person name="Koren S."/>
            <person name="Bechman K.B."/>
            <person name="Herman A."/>
            <person name="Abrahante J.E."/>
            <person name="Garbe J."/>
        </authorList>
    </citation>
    <scope>NUCLEOTIDE SEQUENCE</scope>
    <source>
        <strain evidence="4">Duluth1</strain>
        <tissue evidence="4">Whole animal</tissue>
    </source>
</reference>
<feature type="compositionally biased region" description="Polar residues" evidence="1">
    <location>
        <begin position="392"/>
        <end position="409"/>
    </location>
</feature>
<gene>
    <name evidence="4" type="ORF">DPMN_111798</name>
</gene>
<dbReference type="AlphaFoldDB" id="A0A9D4KF83"/>
<evidence type="ECO:0000256" key="1">
    <source>
        <dbReference type="SAM" id="MobiDB-lite"/>
    </source>
</evidence>
<dbReference type="Proteomes" id="UP000828390">
    <property type="component" value="Unassembled WGS sequence"/>
</dbReference>
<keyword evidence="2" id="KW-0812">Transmembrane</keyword>
<protein>
    <recommendedName>
        <fullName evidence="3">DUF7042 domain-containing protein</fullName>
    </recommendedName>
</protein>
<dbReference type="InterPro" id="IPR055470">
    <property type="entry name" value="DUF7042"/>
</dbReference>
<reference evidence="4" key="1">
    <citation type="journal article" date="2019" name="bioRxiv">
        <title>The Genome of the Zebra Mussel, Dreissena polymorpha: A Resource for Invasive Species Research.</title>
        <authorList>
            <person name="McCartney M.A."/>
            <person name="Auch B."/>
            <person name="Kono T."/>
            <person name="Mallez S."/>
            <person name="Zhang Y."/>
            <person name="Obille A."/>
            <person name="Becker A."/>
            <person name="Abrahante J.E."/>
            <person name="Garbe J."/>
            <person name="Badalamenti J.P."/>
            <person name="Herman A."/>
            <person name="Mangelson H."/>
            <person name="Liachko I."/>
            <person name="Sullivan S."/>
            <person name="Sone E.D."/>
            <person name="Koren S."/>
            <person name="Silverstein K.A.T."/>
            <person name="Beckman K.B."/>
            <person name="Gohl D.M."/>
        </authorList>
    </citation>
    <scope>NUCLEOTIDE SEQUENCE</scope>
    <source>
        <strain evidence="4">Duluth1</strain>
        <tissue evidence="4">Whole animal</tissue>
    </source>
</reference>